<reference evidence="1 2" key="1">
    <citation type="submission" date="2020-12" db="EMBL/GenBank/DDBJ databases">
        <title>Aureibaculum luteum sp. nov. and Aureibaculum flavum sp. nov., novel members of the family Flavobacteriaceae isolated from Antarctic intertidal sediments.</title>
        <authorList>
            <person name="He X."/>
            <person name="Zhang X."/>
        </authorList>
    </citation>
    <scope>NUCLEOTIDE SEQUENCE [LARGE SCALE GENOMIC DNA]</scope>
    <source>
        <strain evidence="1 2">A20</strain>
    </source>
</reference>
<dbReference type="EMBL" id="JAEHFJ010000014">
    <property type="protein sequence ID" value="MBJ2176358.1"/>
    <property type="molecule type" value="Genomic_DNA"/>
</dbReference>
<accession>A0ABS0WWY8</accession>
<dbReference type="RefSeq" id="WP_198842953.1">
    <property type="nucleotide sequence ID" value="NZ_JAEHFJ010000014.1"/>
</dbReference>
<proteinExistence type="predicted"/>
<keyword evidence="2" id="KW-1185">Reference proteome</keyword>
<gene>
    <name evidence="1" type="ORF">JBL43_19050</name>
</gene>
<dbReference type="Proteomes" id="UP000623301">
    <property type="component" value="Unassembled WGS sequence"/>
</dbReference>
<protein>
    <submittedName>
        <fullName evidence="1">Membrane or secreted protein</fullName>
    </submittedName>
</protein>
<evidence type="ECO:0000313" key="2">
    <source>
        <dbReference type="Proteomes" id="UP000623301"/>
    </source>
</evidence>
<evidence type="ECO:0000313" key="1">
    <source>
        <dbReference type="EMBL" id="MBJ2176358.1"/>
    </source>
</evidence>
<comment type="caution">
    <text evidence="1">The sequence shown here is derived from an EMBL/GenBank/DDBJ whole genome shotgun (WGS) entry which is preliminary data.</text>
</comment>
<organism evidence="1 2">
    <name type="scientific">Aureibaculum flavum</name>
    <dbReference type="NCBI Taxonomy" id="2795986"/>
    <lineage>
        <taxon>Bacteria</taxon>
        <taxon>Pseudomonadati</taxon>
        <taxon>Bacteroidota</taxon>
        <taxon>Flavobacteriia</taxon>
        <taxon>Flavobacteriales</taxon>
        <taxon>Flavobacteriaceae</taxon>
        <taxon>Aureibaculum</taxon>
    </lineage>
</organism>
<name>A0ABS0WWY8_9FLAO</name>
<sequence length="67" mass="7113">MKLLLLTLGLLALAFAGIAIKIWAKKDGKFAGTCASQNPILNENGDSCGFCGKSPDQFDSCKEPQHS</sequence>